<organism evidence="1 2">
    <name type="scientific">Photobacterium atrarenae</name>
    <dbReference type="NCBI Taxonomy" id="865757"/>
    <lineage>
        <taxon>Bacteria</taxon>
        <taxon>Pseudomonadati</taxon>
        <taxon>Pseudomonadota</taxon>
        <taxon>Gammaproteobacteria</taxon>
        <taxon>Vibrionales</taxon>
        <taxon>Vibrionaceae</taxon>
        <taxon>Photobacterium</taxon>
    </lineage>
</organism>
<keyword evidence="2" id="KW-1185">Reference proteome</keyword>
<sequence length="57" mass="6511">MDAPHTDKLSEYKGILVVDVDVWSDASGHATIWTGNRCTDHCYFPLAKKAYLWQLKD</sequence>
<reference evidence="1" key="1">
    <citation type="submission" date="2022-07" db="EMBL/GenBank/DDBJ databases">
        <title>Genome sequencing of Photobacterium atrarenae GJH2-4.</title>
        <authorList>
            <person name="Park S.-J."/>
        </authorList>
    </citation>
    <scope>NUCLEOTIDE SEQUENCE</scope>
    <source>
        <strain evidence="1">GJH2-4</strain>
    </source>
</reference>
<gene>
    <name evidence="1" type="ORF">NNL38_06615</name>
</gene>
<protein>
    <submittedName>
        <fullName evidence="1">Type VI secretion system amidase effector protein Tae4</fullName>
    </submittedName>
</protein>
<dbReference type="Gene3D" id="3.90.1720.70">
    <property type="match status" value="1"/>
</dbReference>
<proteinExistence type="predicted"/>
<evidence type="ECO:0000313" key="2">
    <source>
        <dbReference type="Proteomes" id="UP001057998"/>
    </source>
</evidence>
<accession>A0ABY5GK15</accession>
<name>A0ABY5GK15_9GAMM</name>
<dbReference type="Proteomes" id="UP001057998">
    <property type="component" value="Chromosome 1"/>
</dbReference>
<evidence type="ECO:0000313" key="1">
    <source>
        <dbReference type="EMBL" id="UTV29253.1"/>
    </source>
</evidence>
<dbReference type="EMBL" id="CP101508">
    <property type="protein sequence ID" value="UTV29253.1"/>
    <property type="molecule type" value="Genomic_DNA"/>
</dbReference>